<feature type="non-terminal residue" evidence="2">
    <location>
        <position position="1"/>
    </location>
</feature>
<protein>
    <recommendedName>
        <fullName evidence="4">L1 transposable element RRM domain-containing protein</fullName>
    </recommendedName>
</protein>
<evidence type="ECO:0008006" key="4">
    <source>
        <dbReference type="Google" id="ProtNLM"/>
    </source>
</evidence>
<proteinExistence type="predicted"/>
<dbReference type="InterPro" id="IPR004244">
    <property type="entry name" value="Transposase_22"/>
</dbReference>
<sequence length="175" mass="20280">ETIEFICADVTAMKTRLKQAEKSAEEQERRLTLLEGYSRRWNLRIQGLQEKNGEDVRSEVIKICQCLLPQHKDKLPDVVDVAHRLGRHKPGSITPRGIIFQFTSRFFRDAVWRAAKDAEFLKNNHLRITEDLSPADRERRLKLWPTVEKARKENKKAFFVGGRAFVDGVKISPPT</sequence>
<gene>
    <name evidence="2" type="ORF">M9458_056568</name>
</gene>
<name>A0ABD0MIQ8_CIRMR</name>
<dbReference type="EMBL" id="JAMKFB020000712">
    <property type="protein sequence ID" value="KAL0148098.1"/>
    <property type="molecule type" value="Genomic_DNA"/>
</dbReference>
<evidence type="ECO:0000256" key="1">
    <source>
        <dbReference type="SAM" id="Coils"/>
    </source>
</evidence>
<keyword evidence="1" id="KW-0175">Coiled coil</keyword>
<evidence type="ECO:0000313" key="3">
    <source>
        <dbReference type="Proteomes" id="UP001529510"/>
    </source>
</evidence>
<dbReference type="PANTHER" id="PTHR11505">
    <property type="entry name" value="L1 TRANSPOSABLE ELEMENT-RELATED"/>
    <property type="match status" value="1"/>
</dbReference>
<organism evidence="2 3">
    <name type="scientific">Cirrhinus mrigala</name>
    <name type="common">Mrigala</name>
    <dbReference type="NCBI Taxonomy" id="683832"/>
    <lineage>
        <taxon>Eukaryota</taxon>
        <taxon>Metazoa</taxon>
        <taxon>Chordata</taxon>
        <taxon>Craniata</taxon>
        <taxon>Vertebrata</taxon>
        <taxon>Euteleostomi</taxon>
        <taxon>Actinopterygii</taxon>
        <taxon>Neopterygii</taxon>
        <taxon>Teleostei</taxon>
        <taxon>Ostariophysi</taxon>
        <taxon>Cypriniformes</taxon>
        <taxon>Cyprinidae</taxon>
        <taxon>Labeoninae</taxon>
        <taxon>Labeonini</taxon>
        <taxon>Cirrhinus</taxon>
    </lineage>
</organism>
<dbReference type="Proteomes" id="UP001529510">
    <property type="component" value="Unassembled WGS sequence"/>
</dbReference>
<comment type="caution">
    <text evidence="2">The sequence shown here is derived from an EMBL/GenBank/DDBJ whole genome shotgun (WGS) entry which is preliminary data.</text>
</comment>
<evidence type="ECO:0000313" key="2">
    <source>
        <dbReference type="EMBL" id="KAL0148098.1"/>
    </source>
</evidence>
<reference evidence="2 3" key="1">
    <citation type="submission" date="2024-05" db="EMBL/GenBank/DDBJ databases">
        <title>Genome sequencing and assembly of Indian major carp, Cirrhinus mrigala (Hamilton, 1822).</title>
        <authorList>
            <person name="Mohindra V."/>
            <person name="Chowdhury L.M."/>
            <person name="Lal K."/>
            <person name="Jena J.K."/>
        </authorList>
    </citation>
    <scope>NUCLEOTIDE SEQUENCE [LARGE SCALE GENOMIC DNA]</scope>
    <source>
        <strain evidence="2">CM1030</strain>
        <tissue evidence="2">Blood</tissue>
    </source>
</reference>
<feature type="coiled-coil region" evidence="1">
    <location>
        <begin position="10"/>
        <end position="37"/>
    </location>
</feature>
<keyword evidence="3" id="KW-1185">Reference proteome</keyword>
<dbReference type="AlphaFoldDB" id="A0ABD0MIQ8"/>
<dbReference type="Gene3D" id="3.30.70.1820">
    <property type="entry name" value="L1 transposable element, RRM domain"/>
    <property type="match status" value="1"/>
</dbReference>
<accession>A0ABD0MIQ8</accession>